<protein>
    <submittedName>
        <fullName evidence="1">Uncharacterized protein</fullName>
    </submittedName>
</protein>
<dbReference type="Proteomes" id="UP001060085">
    <property type="component" value="Linkage Group LG07"/>
</dbReference>
<organism evidence="1 2">
    <name type="scientific">Catharanthus roseus</name>
    <name type="common">Madagascar periwinkle</name>
    <name type="synonym">Vinca rosea</name>
    <dbReference type="NCBI Taxonomy" id="4058"/>
    <lineage>
        <taxon>Eukaryota</taxon>
        <taxon>Viridiplantae</taxon>
        <taxon>Streptophyta</taxon>
        <taxon>Embryophyta</taxon>
        <taxon>Tracheophyta</taxon>
        <taxon>Spermatophyta</taxon>
        <taxon>Magnoliopsida</taxon>
        <taxon>eudicotyledons</taxon>
        <taxon>Gunneridae</taxon>
        <taxon>Pentapetalae</taxon>
        <taxon>asterids</taxon>
        <taxon>lamiids</taxon>
        <taxon>Gentianales</taxon>
        <taxon>Apocynaceae</taxon>
        <taxon>Rauvolfioideae</taxon>
        <taxon>Vinceae</taxon>
        <taxon>Catharanthinae</taxon>
        <taxon>Catharanthus</taxon>
    </lineage>
</organism>
<proteinExistence type="predicted"/>
<evidence type="ECO:0000313" key="1">
    <source>
        <dbReference type="EMBL" id="KAI5652599.1"/>
    </source>
</evidence>
<gene>
    <name evidence="1" type="ORF">M9H77_29786</name>
</gene>
<dbReference type="EMBL" id="CM044707">
    <property type="protein sequence ID" value="KAI5652599.1"/>
    <property type="molecule type" value="Genomic_DNA"/>
</dbReference>
<evidence type="ECO:0000313" key="2">
    <source>
        <dbReference type="Proteomes" id="UP001060085"/>
    </source>
</evidence>
<reference evidence="2" key="1">
    <citation type="journal article" date="2023" name="Nat. Plants">
        <title>Single-cell RNA sequencing provides a high-resolution roadmap for understanding the multicellular compartmentation of specialized metabolism.</title>
        <authorList>
            <person name="Sun S."/>
            <person name="Shen X."/>
            <person name="Li Y."/>
            <person name="Li Y."/>
            <person name="Wang S."/>
            <person name="Li R."/>
            <person name="Zhang H."/>
            <person name="Shen G."/>
            <person name="Guo B."/>
            <person name="Wei J."/>
            <person name="Xu J."/>
            <person name="St-Pierre B."/>
            <person name="Chen S."/>
            <person name="Sun C."/>
        </authorList>
    </citation>
    <scope>NUCLEOTIDE SEQUENCE [LARGE SCALE GENOMIC DNA]</scope>
</reference>
<name>A0ACB9ZVR6_CATRO</name>
<keyword evidence="2" id="KW-1185">Reference proteome</keyword>
<comment type="caution">
    <text evidence="1">The sequence shown here is derived from an EMBL/GenBank/DDBJ whole genome shotgun (WGS) entry which is preliminary data.</text>
</comment>
<sequence>MIGMPFIAEVTEHDLLIIFNRRCSSQVPIFCSIITANRATMTMIASTLCTPAGLIMSTDGHLPIQSHQEGTIDPTMVNLNETLRDVEELKKGNSSATMEQRVGNNLGDFNSPHHQRPFDNVSNYGFHDILVQNSHPFYRSEYQGRPQAKDGRKGEEKGRFTNPTRCFKSNGEGQIAINCSTKRPLVFSEDLNGWIEKGDDDCKETKQRSKFEKKLAKYLVKHTLPPTVGPTLPLPVPSGRENDEKKWKRAKTMKRSRRQQNSQPTARGRMSYHRRLGQLAKAVESNLNSILESMKGIPMISWKPDRHQC</sequence>
<accession>A0ACB9ZVR6</accession>